<accession>A0A1M7L1N9</accession>
<evidence type="ECO:0000313" key="4">
    <source>
        <dbReference type="Proteomes" id="UP000184028"/>
    </source>
</evidence>
<keyword evidence="1" id="KW-0812">Transmembrane</keyword>
<keyword evidence="1" id="KW-1133">Transmembrane helix</keyword>
<gene>
    <name evidence="3" type="ORF">SAMN05444484_108219</name>
</gene>
<evidence type="ECO:0000313" key="3">
    <source>
        <dbReference type="EMBL" id="SHM71618.1"/>
    </source>
</evidence>
<proteinExistence type="predicted"/>
<feature type="chain" id="PRO_5009927776" evidence="2">
    <location>
        <begin position="37"/>
        <end position="184"/>
    </location>
</feature>
<name>A0A1M7L1N9_9FLAO</name>
<dbReference type="AlphaFoldDB" id="A0A1M7L1N9"/>
<evidence type="ECO:0000256" key="1">
    <source>
        <dbReference type="SAM" id="Phobius"/>
    </source>
</evidence>
<dbReference type="OrthoDB" id="1150509at2"/>
<evidence type="ECO:0000256" key="2">
    <source>
        <dbReference type="SAM" id="SignalP"/>
    </source>
</evidence>
<keyword evidence="4" id="KW-1185">Reference proteome</keyword>
<protein>
    <submittedName>
        <fullName evidence="3">Uncharacterized protein</fullName>
    </submittedName>
</protein>
<dbReference type="Proteomes" id="UP000184028">
    <property type="component" value="Unassembled WGS sequence"/>
</dbReference>
<feature type="transmembrane region" description="Helical" evidence="1">
    <location>
        <begin position="159"/>
        <end position="180"/>
    </location>
</feature>
<dbReference type="RefSeq" id="WP_068844850.1">
    <property type="nucleotide sequence ID" value="NZ_FRBT01000008.1"/>
</dbReference>
<dbReference type="STRING" id="946677.SAMN05444484_108219"/>
<sequence length="184" mass="20992">MQTNTNQQNPMKLFLKVLFCILLCCALFTALHSCKAKPIESNHTIETVLDQKKDSLKVIVLNRAINDTLKIQVPDIKTAKPECDSVTKAELERILKLLNSSKKSGDNESGIYYDSLINQIIAWQKIAQTKNESTATNKKTVYIKGDKLIKYIPVKYIPFWVKILACLGVLFVLFLCWRIARIFI</sequence>
<feature type="signal peptide" evidence="2">
    <location>
        <begin position="1"/>
        <end position="36"/>
    </location>
</feature>
<organism evidence="3 4">
    <name type="scientific">Flavobacterium chilense</name>
    <dbReference type="NCBI Taxonomy" id="946677"/>
    <lineage>
        <taxon>Bacteria</taxon>
        <taxon>Pseudomonadati</taxon>
        <taxon>Bacteroidota</taxon>
        <taxon>Flavobacteriia</taxon>
        <taxon>Flavobacteriales</taxon>
        <taxon>Flavobacteriaceae</taxon>
        <taxon>Flavobacterium</taxon>
    </lineage>
</organism>
<keyword evidence="2" id="KW-0732">Signal</keyword>
<reference evidence="4" key="1">
    <citation type="submission" date="2016-11" db="EMBL/GenBank/DDBJ databases">
        <authorList>
            <person name="Varghese N."/>
            <person name="Submissions S."/>
        </authorList>
    </citation>
    <scope>NUCLEOTIDE SEQUENCE [LARGE SCALE GENOMIC DNA]</scope>
    <source>
        <strain evidence="4">DSM 24724</strain>
    </source>
</reference>
<keyword evidence="1" id="KW-0472">Membrane</keyword>
<dbReference type="EMBL" id="FRBT01000008">
    <property type="protein sequence ID" value="SHM71618.1"/>
    <property type="molecule type" value="Genomic_DNA"/>
</dbReference>